<gene>
    <name evidence="1" type="ORF">HK099_003988</name>
</gene>
<dbReference type="Proteomes" id="UP001211065">
    <property type="component" value="Unassembled WGS sequence"/>
</dbReference>
<reference evidence="1" key="1">
    <citation type="submission" date="2020-05" db="EMBL/GenBank/DDBJ databases">
        <title>Phylogenomic resolution of chytrid fungi.</title>
        <authorList>
            <person name="Stajich J.E."/>
            <person name="Amses K."/>
            <person name="Simmons R."/>
            <person name="Seto K."/>
            <person name="Myers J."/>
            <person name="Bonds A."/>
            <person name="Quandt C.A."/>
            <person name="Barry K."/>
            <person name="Liu P."/>
            <person name="Grigoriev I."/>
            <person name="Longcore J.E."/>
            <person name="James T.Y."/>
        </authorList>
    </citation>
    <scope>NUCLEOTIDE SEQUENCE</scope>
    <source>
        <strain evidence="1">JEL0476</strain>
    </source>
</reference>
<keyword evidence="2" id="KW-1185">Reference proteome</keyword>
<name>A0AAD5U0Z3_9FUNG</name>
<dbReference type="AlphaFoldDB" id="A0AAD5U0Z3"/>
<proteinExistence type="predicted"/>
<accession>A0AAD5U0Z3</accession>
<organism evidence="1 2">
    <name type="scientific">Clydaea vesicula</name>
    <dbReference type="NCBI Taxonomy" id="447962"/>
    <lineage>
        <taxon>Eukaryota</taxon>
        <taxon>Fungi</taxon>
        <taxon>Fungi incertae sedis</taxon>
        <taxon>Chytridiomycota</taxon>
        <taxon>Chytridiomycota incertae sedis</taxon>
        <taxon>Chytridiomycetes</taxon>
        <taxon>Lobulomycetales</taxon>
        <taxon>Lobulomycetaceae</taxon>
        <taxon>Clydaea</taxon>
    </lineage>
</organism>
<comment type="caution">
    <text evidence="1">The sequence shown here is derived from an EMBL/GenBank/DDBJ whole genome shotgun (WGS) entry which is preliminary data.</text>
</comment>
<sequence length="445" mass="51431">MKQLHDEPLNESEQLHQNFNLIHWEDHGNVLKALIDFLESSSPTSHKNITPLIYELLIFVINFKTKCQRSNIISKDDSKIIYIIPNKLKFLIKSFEKFLSSYTFSNEKFIAQLFFLTLEKFLKVFDKINENKKVNVIIDNLRHVLAQFKQTVEVMPILVKIQDVDFLIYFYQEVFGKFVLFNTNLSVEIEEIFIKFFALALHLFDEIGNNADLDFIPNALTIKFSSLYLKKCFKDPAKWKYFKVLFSYDLNFSTKGVVNPLLQNGKKLAAFSALPVIGKISTQEEVTFRYVLKDAVLDKIIESVKEIIENYCSSRLKSRSRVMSTGLSTVESTSERKNSWSAPVGQDYSSRQIIENLISKDLVAIFIELQHIQKSINLIHTTRVYLEKLILILQPLLGAIGLETSNCGYLDTKLTKQNFLAPLPPMIAKSNDQKLRPVSRYHNKS</sequence>
<dbReference type="EMBL" id="JADGJW010000270">
    <property type="protein sequence ID" value="KAJ3220832.1"/>
    <property type="molecule type" value="Genomic_DNA"/>
</dbReference>
<evidence type="ECO:0000313" key="1">
    <source>
        <dbReference type="EMBL" id="KAJ3220832.1"/>
    </source>
</evidence>
<protein>
    <submittedName>
        <fullName evidence="1">Uncharacterized protein</fullName>
    </submittedName>
</protein>
<evidence type="ECO:0000313" key="2">
    <source>
        <dbReference type="Proteomes" id="UP001211065"/>
    </source>
</evidence>